<proteinExistence type="predicted"/>
<evidence type="ECO:0000313" key="2">
    <source>
        <dbReference type="Proteomes" id="UP000274850"/>
    </source>
</evidence>
<keyword evidence="2" id="KW-1185">Reference proteome</keyword>
<protein>
    <submittedName>
        <fullName evidence="1">Uncharacterized protein</fullName>
    </submittedName>
</protein>
<reference evidence="1" key="1">
    <citation type="submission" date="2017-08" db="EMBL/GenBank/DDBJ databases">
        <authorList>
            <person name="de Groot N.N."/>
        </authorList>
    </citation>
    <scope>NUCLEOTIDE SEQUENCE</scope>
</reference>
<sequence length="59" mass="7273">MLTRKEKYNQRGFQVEETRKTKEIIKRNLNVYSVLMDKNKEIMEHLTLFHFNDYLNPKV</sequence>
<organism evidence="1">
    <name type="scientific">Cedratvirus lausannensis</name>
    <dbReference type="NCBI Taxonomy" id="2023205"/>
    <lineage>
        <taxon>Viruses</taxon>
        <taxon>Pithoviruses</taxon>
        <taxon>Orthocedratvirinae</taxon>
        <taxon>Alphacedratvirus</taxon>
        <taxon>Alphacedratvirus francolausannense</taxon>
    </lineage>
</organism>
<accession>A0A285PXG6</accession>
<evidence type="ECO:0000313" key="1">
    <source>
        <dbReference type="EMBL" id="SOB73917.1"/>
    </source>
</evidence>
<name>A0A285PXG6_9VIRU</name>
<dbReference type="EMBL" id="LT907979">
    <property type="protein sequence ID" value="SOB73917.1"/>
    <property type="molecule type" value="Genomic_DNA"/>
</dbReference>
<gene>
    <name evidence="1" type="ORF">BQ9231_00034</name>
</gene>
<dbReference type="Proteomes" id="UP000274850">
    <property type="component" value="Segment"/>
</dbReference>